<feature type="transmembrane region" description="Helical" evidence="14">
    <location>
        <begin position="31"/>
        <end position="50"/>
    </location>
</feature>
<dbReference type="eggNOG" id="KOG0158">
    <property type="taxonomic scope" value="Eukaryota"/>
</dbReference>
<sequence length="535" mass="60219">MWTILSAVATGVGAHCLFFNRGEHHMYPIKYMQLFFLICAGSGIYLSNVAGLSPLAAASTVSALAFSWLVGVYSSLLVYRLWLHPLARFPGPWQARLSDLWLSTKLSNLDGYYVIDGFHQKYGKYVRVGSNVLSITDPAIMQPAYGTNAKAAKSDWYDGTGPHHSMQSVRSKAVHDRRRRLWAPAFSDKAVREYEKTVHELNDKLISRIDGFRGEPVNMTTWFNLYSFDVMGRLAFGKEYHMIENGKRHWALDLLTEGMEISGFKVPTWVFRVLISVPGLAGGYYKFLNFCTSELKWRVENDGKVTGKDITGWLLKAYADEKHPEADLMLQGDARLIIVAGSDTTSATLTYLFYHLAKSREQVERLRQELRPLTTGDWSDKDIQHADHLNGAINEALRLHPPVPSGLYRLTPPEGMQVGDVYIPGGVTFFAPQYSMGRDEDIYTDANAFVPERWYSKPEMIKHPDAFAPFSMGPFGCIGKNLARMELRTLTARLLLKYDIAFAPGEDGTRILTETKDHFTLTVGQLDLVFTPATS</sequence>
<dbReference type="Gene3D" id="1.10.630.10">
    <property type="entry name" value="Cytochrome P450"/>
    <property type="match status" value="1"/>
</dbReference>
<keyword evidence="5 13" id="KW-0349">Heme</keyword>
<proteinExistence type="inferred from homology"/>
<dbReference type="OMA" id="DKDIQHA"/>
<evidence type="ECO:0000256" key="1">
    <source>
        <dbReference type="ARBA" id="ARBA00001971"/>
    </source>
</evidence>
<dbReference type="EMBL" id="KB456262">
    <property type="protein sequence ID" value="EMF14435.1"/>
    <property type="molecule type" value="Genomic_DNA"/>
</dbReference>
<evidence type="ECO:0000313" key="15">
    <source>
        <dbReference type="EMBL" id="EMF14435.1"/>
    </source>
</evidence>
<dbReference type="GO" id="GO:1902181">
    <property type="term" value="P:verruculogen biosynthetic process"/>
    <property type="evidence" value="ECO:0007669"/>
    <property type="project" value="UniProtKB-ARBA"/>
</dbReference>
<evidence type="ECO:0000256" key="4">
    <source>
        <dbReference type="ARBA" id="ARBA00010617"/>
    </source>
</evidence>
<keyword evidence="7 13" id="KW-0479">Metal-binding</keyword>
<dbReference type="RefSeq" id="XP_016762556.1">
    <property type="nucleotide sequence ID" value="XM_016909611.1"/>
</dbReference>
<evidence type="ECO:0000256" key="10">
    <source>
        <dbReference type="ARBA" id="ARBA00023004"/>
    </source>
</evidence>
<dbReference type="PRINTS" id="PR00463">
    <property type="entry name" value="EP450I"/>
</dbReference>
<dbReference type="CDD" id="cd11061">
    <property type="entry name" value="CYP67-like"/>
    <property type="match status" value="1"/>
</dbReference>
<dbReference type="PRINTS" id="PR00385">
    <property type="entry name" value="P450"/>
</dbReference>
<keyword evidence="8 14" id="KW-1133">Transmembrane helix</keyword>
<evidence type="ECO:0000256" key="6">
    <source>
        <dbReference type="ARBA" id="ARBA00022692"/>
    </source>
</evidence>
<dbReference type="Pfam" id="PF00067">
    <property type="entry name" value="p450"/>
    <property type="match status" value="1"/>
</dbReference>
<dbReference type="SUPFAM" id="SSF48264">
    <property type="entry name" value="Cytochrome P450"/>
    <property type="match status" value="1"/>
</dbReference>
<evidence type="ECO:0000256" key="3">
    <source>
        <dbReference type="ARBA" id="ARBA00004685"/>
    </source>
</evidence>
<keyword evidence="12 14" id="KW-0472">Membrane</keyword>
<dbReference type="FunFam" id="1.10.630.10:FF:000063">
    <property type="entry name" value="Cytochrome P450 monooxygenase"/>
    <property type="match status" value="1"/>
</dbReference>
<protein>
    <submittedName>
        <fullName evidence="15">Cytochrome P450 monooxygenase</fullName>
    </submittedName>
</protein>
<keyword evidence="6 14" id="KW-0812">Transmembrane</keyword>
<dbReference type="GO" id="GO:0005506">
    <property type="term" value="F:iron ion binding"/>
    <property type="evidence" value="ECO:0007669"/>
    <property type="project" value="InterPro"/>
</dbReference>
<dbReference type="InterPro" id="IPR050121">
    <property type="entry name" value="Cytochrome_P450_monoxygenase"/>
</dbReference>
<organism evidence="15 16">
    <name type="scientific">Sphaerulina musiva (strain SO2202)</name>
    <name type="common">Poplar stem canker fungus</name>
    <name type="synonym">Septoria musiva</name>
    <dbReference type="NCBI Taxonomy" id="692275"/>
    <lineage>
        <taxon>Eukaryota</taxon>
        <taxon>Fungi</taxon>
        <taxon>Dikarya</taxon>
        <taxon>Ascomycota</taxon>
        <taxon>Pezizomycotina</taxon>
        <taxon>Dothideomycetes</taxon>
        <taxon>Dothideomycetidae</taxon>
        <taxon>Mycosphaerellales</taxon>
        <taxon>Mycosphaerellaceae</taxon>
        <taxon>Sphaerulina</taxon>
    </lineage>
</organism>
<dbReference type="GO" id="GO:0020037">
    <property type="term" value="F:heme binding"/>
    <property type="evidence" value="ECO:0007669"/>
    <property type="project" value="InterPro"/>
</dbReference>
<dbReference type="Proteomes" id="UP000016931">
    <property type="component" value="Unassembled WGS sequence"/>
</dbReference>
<comment type="subcellular location">
    <subcellularLocation>
        <location evidence="2">Membrane</location>
    </subcellularLocation>
</comment>
<keyword evidence="9" id="KW-0560">Oxidoreductase</keyword>
<keyword evidence="16" id="KW-1185">Reference proteome</keyword>
<evidence type="ECO:0000256" key="9">
    <source>
        <dbReference type="ARBA" id="ARBA00023002"/>
    </source>
</evidence>
<dbReference type="PANTHER" id="PTHR24305">
    <property type="entry name" value="CYTOCHROME P450"/>
    <property type="match status" value="1"/>
</dbReference>
<name>M3D8J1_SPHMS</name>
<evidence type="ECO:0000256" key="8">
    <source>
        <dbReference type="ARBA" id="ARBA00022989"/>
    </source>
</evidence>
<evidence type="ECO:0000256" key="7">
    <source>
        <dbReference type="ARBA" id="ARBA00022723"/>
    </source>
</evidence>
<gene>
    <name evidence="15" type="ORF">SEPMUDRAFT_62786</name>
</gene>
<reference evidence="15 16" key="1">
    <citation type="journal article" date="2012" name="PLoS Pathog.">
        <title>Diverse lifestyles and strategies of plant pathogenesis encoded in the genomes of eighteen Dothideomycetes fungi.</title>
        <authorList>
            <person name="Ohm R.A."/>
            <person name="Feau N."/>
            <person name="Henrissat B."/>
            <person name="Schoch C.L."/>
            <person name="Horwitz B.A."/>
            <person name="Barry K.W."/>
            <person name="Condon B.J."/>
            <person name="Copeland A.C."/>
            <person name="Dhillon B."/>
            <person name="Glaser F."/>
            <person name="Hesse C.N."/>
            <person name="Kosti I."/>
            <person name="LaButti K."/>
            <person name="Lindquist E.A."/>
            <person name="Lucas S."/>
            <person name="Salamov A.A."/>
            <person name="Bradshaw R.E."/>
            <person name="Ciuffetti L."/>
            <person name="Hamelin R.C."/>
            <person name="Kema G.H.J."/>
            <person name="Lawrence C."/>
            <person name="Scott J.A."/>
            <person name="Spatafora J.W."/>
            <person name="Turgeon B.G."/>
            <person name="de Wit P.J.G.M."/>
            <person name="Zhong S."/>
            <person name="Goodwin S.B."/>
            <person name="Grigoriev I.V."/>
        </authorList>
    </citation>
    <scope>NUCLEOTIDE SEQUENCE [LARGE SCALE GENOMIC DNA]</scope>
    <source>
        <strain evidence="15 16">SO2202</strain>
    </source>
</reference>
<dbReference type="GO" id="GO:0016020">
    <property type="term" value="C:membrane"/>
    <property type="evidence" value="ECO:0007669"/>
    <property type="project" value="UniProtKB-SubCell"/>
</dbReference>
<feature type="transmembrane region" description="Helical" evidence="14">
    <location>
        <begin position="56"/>
        <end position="79"/>
    </location>
</feature>
<dbReference type="InterPro" id="IPR002401">
    <property type="entry name" value="Cyt_P450_E_grp-I"/>
</dbReference>
<dbReference type="InterPro" id="IPR036396">
    <property type="entry name" value="Cyt_P450_sf"/>
</dbReference>
<comment type="pathway">
    <text evidence="3">Mycotoxin biosynthesis.</text>
</comment>
<comment type="cofactor">
    <cofactor evidence="1 13">
        <name>heme</name>
        <dbReference type="ChEBI" id="CHEBI:30413"/>
    </cofactor>
</comment>
<evidence type="ECO:0000256" key="2">
    <source>
        <dbReference type="ARBA" id="ARBA00004370"/>
    </source>
</evidence>
<keyword evidence="11 15" id="KW-0503">Monooxygenase</keyword>
<comment type="similarity">
    <text evidence="4">Belongs to the cytochrome P450 family.</text>
</comment>
<accession>M3D8J1</accession>
<dbReference type="PANTHER" id="PTHR24305:SF112">
    <property type="entry name" value="L-ORNITHINE-N5-MONOOXYGENASE (EUROFUNG)"/>
    <property type="match status" value="1"/>
</dbReference>
<keyword evidence="10 13" id="KW-0408">Iron</keyword>
<feature type="binding site" description="axial binding residue" evidence="13">
    <location>
        <position position="477"/>
    </location>
    <ligand>
        <name>heme</name>
        <dbReference type="ChEBI" id="CHEBI:30413"/>
    </ligand>
    <ligandPart>
        <name>Fe</name>
        <dbReference type="ChEBI" id="CHEBI:18248"/>
    </ligandPart>
</feature>
<dbReference type="GeneID" id="27906748"/>
<evidence type="ECO:0000256" key="12">
    <source>
        <dbReference type="ARBA" id="ARBA00023136"/>
    </source>
</evidence>
<evidence type="ECO:0000256" key="14">
    <source>
        <dbReference type="SAM" id="Phobius"/>
    </source>
</evidence>
<evidence type="ECO:0000256" key="13">
    <source>
        <dbReference type="PIRSR" id="PIRSR602401-1"/>
    </source>
</evidence>
<evidence type="ECO:0000256" key="11">
    <source>
        <dbReference type="ARBA" id="ARBA00023033"/>
    </source>
</evidence>
<evidence type="ECO:0000256" key="5">
    <source>
        <dbReference type="ARBA" id="ARBA00022617"/>
    </source>
</evidence>
<dbReference type="GO" id="GO:0016705">
    <property type="term" value="F:oxidoreductase activity, acting on paired donors, with incorporation or reduction of molecular oxygen"/>
    <property type="evidence" value="ECO:0007669"/>
    <property type="project" value="InterPro"/>
</dbReference>
<dbReference type="AlphaFoldDB" id="M3D8J1"/>
<dbReference type="OrthoDB" id="6692864at2759"/>
<dbReference type="STRING" id="692275.M3D8J1"/>
<dbReference type="InterPro" id="IPR001128">
    <property type="entry name" value="Cyt_P450"/>
</dbReference>
<dbReference type="HOGENOM" id="CLU_001570_14_10_1"/>
<evidence type="ECO:0000313" key="16">
    <source>
        <dbReference type="Proteomes" id="UP000016931"/>
    </source>
</evidence>
<dbReference type="GO" id="GO:0004497">
    <property type="term" value="F:monooxygenase activity"/>
    <property type="evidence" value="ECO:0007669"/>
    <property type="project" value="UniProtKB-KW"/>
</dbReference>